<proteinExistence type="predicted"/>
<evidence type="ECO:0000313" key="4">
    <source>
        <dbReference type="Proteomes" id="UP001530377"/>
    </source>
</evidence>
<reference evidence="3 4" key="1">
    <citation type="submission" date="2024-10" db="EMBL/GenBank/DDBJ databases">
        <title>Updated reference genomes for cyclostephanoid diatoms.</title>
        <authorList>
            <person name="Roberts W.R."/>
            <person name="Alverson A.J."/>
        </authorList>
    </citation>
    <scope>NUCLEOTIDE SEQUENCE [LARGE SCALE GENOMIC DNA]</scope>
    <source>
        <strain evidence="3 4">AJA228-03</strain>
    </source>
</reference>
<gene>
    <name evidence="3" type="ORF">ACHAXA_010401</name>
</gene>
<keyword evidence="2" id="KW-0812">Transmembrane</keyword>
<accession>A0ABD3SF19</accession>
<dbReference type="AlphaFoldDB" id="A0ABD3SF19"/>
<evidence type="ECO:0000256" key="1">
    <source>
        <dbReference type="SAM" id="MobiDB-lite"/>
    </source>
</evidence>
<sequence length="711" mass="78618">MMASSLTRKNKGGGGSGNKNLKLRRQHSAANPQDLDDVECCITGSTSSLDDNDKKDDDYVLGRRTAEFLSDLSPLSRRIVRFVTPTHPSLPDRCTSECLTVAAARILPSLAVLVVMPLLMWDSYPEDWGVLNPYPLLRHVDIVWSSCLHTSAWPIIVGTLLAAALMPRGGLGSSKSLQCGIRGGGQGGRASALLSTVAANVTQSNWKTSIVLSAFFNSLVIVNMTLQMGYPHAAWNPFMWGWYRVYLPENISASLQGACLDFEKHGASKRPLCLSEGQWSELSSGRLSSYNPDDVLAVQRGLDYLQNESGGIIINAIARNVADSIPALRSNIEGLVPFFGDDSTMGRLSLVVFENDSDDGTREMFQSWSDQEKRRVGGSRYAVDLMGCGPKNPNCDLGIEDRYDNMNLMTNPTASGVGKLGEFRQILMEYILKKDEYADYSHMVVLDADLGTSLSPLGLLHTLGLEKGISREHAVASASSQVWPGTMGTIIPPYDLSAFRPKETTSNEIVRRMHQSFCDLMPAGDRWRNMCEACSPMQLFMIQSANDVTSHHDRPYEVVSAFNGLTMYPMDLIRERGDQARYDAGDDGQRCEHVGFHLSLNTTMYVNPKWSMNLKPSKPGGPTGLRAIKTLVYAIFGRPNVMLCLVLGNLVFFYIVVSACWMIGTSVKRLFMLMFPRPQGKRFTENYGLAVVVDRDRRELFDASGIDTREM</sequence>
<dbReference type="Proteomes" id="UP001530377">
    <property type="component" value="Unassembled WGS sequence"/>
</dbReference>
<comment type="caution">
    <text evidence="3">The sequence shown here is derived from an EMBL/GenBank/DDBJ whole genome shotgun (WGS) entry which is preliminary data.</text>
</comment>
<protein>
    <submittedName>
        <fullName evidence="3">Uncharacterized protein</fullName>
    </submittedName>
</protein>
<keyword evidence="4" id="KW-1185">Reference proteome</keyword>
<name>A0ABD3SF19_9STRA</name>
<feature type="region of interest" description="Disordered" evidence="1">
    <location>
        <begin position="1"/>
        <end position="31"/>
    </location>
</feature>
<dbReference type="EMBL" id="JALLPB020000045">
    <property type="protein sequence ID" value="KAL3823145.1"/>
    <property type="molecule type" value="Genomic_DNA"/>
</dbReference>
<keyword evidence="2" id="KW-0472">Membrane</keyword>
<organism evidence="3 4">
    <name type="scientific">Cyclostephanos tholiformis</name>
    <dbReference type="NCBI Taxonomy" id="382380"/>
    <lineage>
        <taxon>Eukaryota</taxon>
        <taxon>Sar</taxon>
        <taxon>Stramenopiles</taxon>
        <taxon>Ochrophyta</taxon>
        <taxon>Bacillariophyta</taxon>
        <taxon>Coscinodiscophyceae</taxon>
        <taxon>Thalassiosirophycidae</taxon>
        <taxon>Stephanodiscales</taxon>
        <taxon>Stephanodiscaceae</taxon>
        <taxon>Cyclostephanos</taxon>
    </lineage>
</organism>
<evidence type="ECO:0000256" key="2">
    <source>
        <dbReference type="SAM" id="Phobius"/>
    </source>
</evidence>
<feature type="transmembrane region" description="Helical" evidence="2">
    <location>
        <begin position="641"/>
        <end position="664"/>
    </location>
</feature>
<evidence type="ECO:0000313" key="3">
    <source>
        <dbReference type="EMBL" id="KAL3823145.1"/>
    </source>
</evidence>
<keyword evidence="2" id="KW-1133">Transmembrane helix</keyword>